<name>A0A8S5NPV8_9CAUD</name>
<dbReference type="EMBL" id="BK015224">
    <property type="protein sequence ID" value="DAD96774.1"/>
    <property type="molecule type" value="Genomic_DNA"/>
</dbReference>
<reference evidence="1" key="1">
    <citation type="journal article" date="2021" name="Proc. Natl. Acad. Sci. U.S.A.">
        <title>A Catalog of Tens of Thousands of Viruses from Human Metagenomes Reveals Hidden Associations with Chronic Diseases.</title>
        <authorList>
            <person name="Tisza M.J."/>
            <person name="Buck C.B."/>
        </authorList>
    </citation>
    <scope>NUCLEOTIDE SEQUENCE</scope>
    <source>
        <strain evidence="1">CtdDI2</strain>
    </source>
</reference>
<organism evidence="1">
    <name type="scientific">Podoviridae sp. ctdDI2</name>
    <dbReference type="NCBI Taxonomy" id="2826567"/>
    <lineage>
        <taxon>Viruses</taxon>
        <taxon>Duplodnaviria</taxon>
        <taxon>Heunggongvirae</taxon>
        <taxon>Uroviricota</taxon>
        <taxon>Caudoviricetes</taxon>
    </lineage>
</organism>
<sequence>MNKKQLGAFLKVVYKGKDRPALTNILVDRIKGKTCLVGTNGVMLAAVFVDGLDEWVGRQIARIDLEASYKAMTSRVSDLFGANEAAEIMDNGRNVTTKFPDYMSLITPYLEGEPVGQVKMRFNADFFKVIQDLNGEDSLTINLYGETKPMVFKSERGIYIVMPMTLKKPGQAS</sequence>
<protein>
    <submittedName>
        <fullName evidence="1">DNA polymerase III subunit beta</fullName>
    </submittedName>
</protein>
<accession>A0A8S5NPV8</accession>
<evidence type="ECO:0000313" key="1">
    <source>
        <dbReference type="EMBL" id="DAD96774.1"/>
    </source>
</evidence>
<proteinExistence type="predicted"/>